<feature type="compositionally biased region" description="Basic residues" evidence="6">
    <location>
        <begin position="502"/>
        <end position="513"/>
    </location>
</feature>
<protein>
    <submittedName>
        <fullName evidence="7">SWI/SNF chromatin-remodeling complex subunit</fullName>
    </submittedName>
</protein>
<feature type="compositionally biased region" description="Polar residues" evidence="6">
    <location>
        <begin position="1"/>
        <end position="20"/>
    </location>
</feature>
<evidence type="ECO:0000256" key="3">
    <source>
        <dbReference type="ARBA" id="ARBA00023015"/>
    </source>
</evidence>
<sequence>MSGHQPPSQQHHSNGSSNEAHASEDQRNGGAGAVRTPNENGGSAISDNSRPSSTTQDSIREGKQRAKETMAAAGFGPMATTAQNDTPTGPAQANGGPQLSRKRSRDGTQLPMSQAGSSQDTSEDQKQHNDILLDRYIQRDLMHGVAMNDQAYQTRRLSKWKDLEKDYYTGEVRQIRQTRPGAVFGPGYQGYGNGTTDGQTKIVYQAARPAPKGRRARDLHIPRKDNAQQAEQHEELVPIRLDIELDKLRLRDTFTWNLHEKLISQDQYIEYLLEDLKIPPEATHEVARQVKAEMHDQIHNFYPHIIVEDGPLESQRPYAEHKDDEMRILIKLNITIGRITLVDQFEWDINNPHNSPEEFARQMAWENALSGEFTTAIAHTIREQSQLYTKSLYLTNHCFDGRPVEDPDVRDSFLPAPIFSAFRPHQAQKEWSPFMFEMSEAELERTETSMMREHRAQKRQLNRRGGPALPDLKERQRTVRSLVVHSVIPGAAESMEMTGITKARKSRASRRAGARADGGDVDSEDLDSEESGADSPAPSVVNTGTTARTRGMRGAASAAQAAMRANYGRSVTPDPQTLAVPEPRTSVRRSMLRDESVLEDETLIVKLRIGKMKLKTWWDEYRAKKRASEYPLSGYASQPPLMITPIKGAAPGPSAPTPKSVPPARSTPQPNGAHQRATSTARASQPPSIIYDDQGRTESPHWPHPDETPPPPPQWLRTAITALRAAHPDSDFEPVMRPYMLNSLTNAVEKHALEPGASAPEGVKFVYAPRLRCNDCPGKLYTATPGQVVQDFEVHLRNRVHRERVERRQG</sequence>
<comment type="caution">
    <text evidence="7">The sequence shown here is derived from an EMBL/GenBank/DDBJ whole genome shotgun (WGS) entry which is preliminary data.</text>
</comment>
<gene>
    <name evidence="7" type="primary">SNF5</name>
    <name evidence="7" type="ORF">LTR09_011106</name>
</gene>
<feature type="compositionally biased region" description="Polar residues" evidence="6">
    <location>
        <begin position="37"/>
        <end position="57"/>
    </location>
</feature>
<evidence type="ECO:0000256" key="2">
    <source>
        <dbReference type="ARBA" id="ARBA00010239"/>
    </source>
</evidence>
<keyword evidence="8" id="KW-1185">Reference proteome</keyword>
<dbReference type="EMBL" id="JAWDJX010000061">
    <property type="protein sequence ID" value="KAK3047477.1"/>
    <property type="molecule type" value="Genomic_DNA"/>
</dbReference>
<evidence type="ECO:0000256" key="1">
    <source>
        <dbReference type="ARBA" id="ARBA00004123"/>
    </source>
</evidence>
<keyword evidence="4" id="KW-0804">Transcription</keyword>
<keyword evidence="5" id="KW-0539">Nucleus</keyword>
<dbReference type="Proteomes" id="UP001271007">
    <property type="component" value="Unassembled WGS sequence"/>
</dbReference>
<dbReference type="GO" id="GO:0006338">
    <property type="term" value="P:chromatin remodeling"/>
    <property type="evidence" value="ECO:0007669"/>
    <property type="project" value="InterPro"/>
</dbReference>
<feature type="compositionally biased region" description="Acidic residues" evidence="6">
    <location>
        <begin position="519"/>
        <end position="532"/>
    </location>
</feature>
<feature type="region of interest" description="Disordered" evidence="6">
    <location>
        <begin position="645"/>
        <end position="715"/>
    </location>
</feature>
<comment type="similarity">
    <text evidence="2">Belongs to the SNF5 family.</text>
</comment>
<evidence type="ECO:0000256" key="5">
    <source>
        <dbReference type="ARBA" id="ARBA00023242"/>
    </source>
</evidence>
<feature type="compositionally biased region" description="Polar residues" evidence="6">
    <location>
        <begin position="110"/>
        <end position="120"/>
    </location>
</feature>
<evidence type="ECO:0000256" key="4">
    <source>
        <dbReference type="ARBA" id="ARBA00023163"/>
    </source>
</evidence>
<name>A0AAJ0DCJ0_9PEZI</name>
<evidence type="ECO:0000256" key="6">
    <source>
        <dbReference type="SAM" id="MobiDB-lite"/>
    </source>
</evidence>
<keyword evidence="3" id="KW-0805">Transcription regulation</keyword>
<reference evidence="7" key="1">
    <citation type="submission" date="2023-04" db="EMBL/GenBank/DDBJ databases">
        <title>Black Yeasts Isolated from many extreme environments.</title>
        <authorList>
            <person name="Coleine C."/>
            <person name="Stajich J.E."/>
            <person name="Selbmann L."/>
        </authorList>
    </citation>
    <scope>NUCLEOTIDE SEQUENCE</scope>
    <source>
        <strain evidence="7">CCFEE 5312</strain>
    </source>
</reference>
<dbReference type="InterPro" id="IPR006939">
    <property type="entry name" value="SNF5"/>
</dbReference>
<dbReference type="Pfam" id="PF04855">
    <property type="entry name" value="SNF5"/>
    <property type="match status" value="1"/>
</dbReference>
<organism evidence="7 8">
    <name type="scientific">Extremus antarcticus</name>
    <dbReference type="NCBI Taxonomy" id="702011"/>
    <lineage>
        <taxon>Eukaryota</taxon>
        <taxon>Fungi</taxon>
        <taxon>Dikarya</taxon>
        <taxon>Ascomycota</taxon>
        <taxon>Pezizomycotina</taxon>
        <taxon>Dothideomycetes</taxon>
        <taxon>Dothideomycetidae</taxon>
        <taxon>Mycosphaerellales</taxon>
        <taxon>Extremaceae</taxon>
        <taxon>Extremus</taxon>
    </lineage>
</organism>
<dbReference type="GO" id="GO:0000228">
    <property type="term" value="C:nuclear chromosome"/>
    <property type="evidence" value="ECO:0007669"/>
    <property type="project" value="InterPro"/>
</dbReference>
<feature type="compositionally biased region" description="Polar residues" evidence="6">
    <location>
        <begin position="80"/>
        <end position="97"/>
    </location>
</feature>
<feature type="compositionally biased region" description="Basic and acidic residues" evidence="6">
    <location>
        <begin position="693"/>
        <end position="707"/>
    </location>
</feature>
<dbReference type="PANTHER" id="PTHR10019">
    <property type="entry name" value="SNF5"/>
    <property type="match status" value="1"/>
</dbReference>
<feature type="region of interest" description="Disordered" evidence="6">
    <location>
        <begin position="1"/>
        <end position="127"/>
    </location>
</feature>
<proteinExistence type="inferred from homology"/>
<comment type="subcellular location">
    <subcellularLocation>
        <location evidence="1">Nucleus</location>
    </subcellularLocation>
</comment>
<evidence type="ECO:0000313" key="7">
    <source>
        <dbReference type="EMBL" id="KAK3047477.1"/>
    </source>
</evidence>
<accession>A0AAJ0DCJ0</accession>
<feature type="compositionally biased region" description="Basic and acidic residues" evidence="6">
    <location>
        <begin position="58"/>
        <end position="68"/>
    </location>
</feature>
<feature type="compositionally biased region" description="Polar residues" evidence="6">
    <location>
        <begin position="666"/>
        <end position="687"/>
    </location>
</feature>
<dbReference type="AlphaFoldDB" id="A0AAJ0DCJ0"/>
<feature type="region of interest" description="Disordered" evidence="6">
    <location>
        <begin position="498"/>
        <end position="551"/>
    </location>
</feature>
<evidence type="ECO:0000313" key="8">
    <source>
        <dbReference type="Proteomes" id="UP001271007"/>
    </source>
</evidence>